<evidence type="ECO:0000256" key="5">
    <source>
        <dbReference type="ARBA" id="ARBA00022840"/>
    </source>
</evidence>
<organism evidence="8 10">
    <name type="scientific">Medicago truncatula</name>
    <name type="common">Barrel medic</name>
    <name type="synonym">Medicago tribuloides</name>
    <dbReference type="NCBI Taxonomy" id="3880"/>
    <lineage>
        <taxon>Eukaryota</taxon>
        <taxon>Viridiplantae</taxon>
        <taxon>Streptophyta</taxon>
        <taxon>Embryophyta</taxon>
        <taxon>Tracheophyta</taxon>
        <taxon>Spermatophyta</taxon>
        <taxon>Magnoliopsida</taxon>
        <taxon>eudicotyledons</taxon>
        <taxon>Gunneridae</taxon>
        <taxon>Pentapetalae</taxon>
        <taxon>rosids</taxon>
        <taxon>fabids</taxon>
        <taxon>Fabales</taxon>
        <taxon>Fabaceae</taxon>
        <taxon>Papilionoideae</taxon>
        <taxon>50 kb inversion clade</taxon>
        <taxon>NPAAA clade</taxon>
        <taxon>Hologalegina</taxon>
        <taxon>IRL clade</taxon>
        <taxon>Trifolieae</taxon>
        <taxon>Medicago</taxon>
    </lineage>
</organism>
<dbReference type="OrthoDB" id="786439at2759"/>
<dbReference type="HOGENOM" id="CLU_000427_3_0_1"/>
<accession>A0A072VJZ4</accession>
<keyword evidence="10" id="KW-1185">Reference proteome</keyword>
<dbReference type="SUPFAM" id="SSF52058">
    <property type="entry name" value="L domain-like"/>
    <property type="match status" value="2"/>
</dbReference>
<dbReference type="InterPro" id="IPR002182">
    <property type="entry name" value="NB-ARC"/>
</dbReference>
<evidence type="ECO:0000313" key="10">
    <source>
        <dbReference type="Proteomes" id="UP000002051"/>
    </source>
</evidence>
<keyword evidence="4" id="KW-0611">Plant defense</keyword>
<reference evidence="8 10" key="2">
    <citation type="journal article" date="2014" name="BMC Genomics">
        <title>An improved genome release (version Mt4.0) for the model legume Medicago truncatula.</title>
        <authorList>
            <person name="Tang H."/>
            <person name="Krishnakumar V."/>
            <person name="Bidwell S."/>
            <person name="Rosen B."/>
            <person name="Chan A."/>
            <person name="Zhou S."/>
            <person name="Gentzbittel L."/>
            <person name="Childs K.L."/>
            <person name="Yandell M."/>
            <person name="Gundlach H."/>
            <person name="Mayer K.F."/>
            <person name="Schwartz D.C."/>
            <person name="Town C.D."/>
        </authorList>
    </citation>
    <scope>GENOME REANNOTATION</scope>
    <source>
        <strain evidence="8">A17</strain>
        <strain evidence="9 10">cv. Jemalong A17</strain>
    </source>
</reference>
<gene>
    <name evidence="9" type="primary">25487109</name>
    <name evidence="8" type="ordered locus">MTR_2g072030</name>
</gene>
<evidence type="ECO:0000256" key="1">
    <source>
        <dbReference type="ARBA" id="ARBA00008894"/>
    </source>
</evidence>
<sequence>MDGIISVAAKIAEYMVVPIGRQFGYILYYKDNLQRMETDVQKLEGTKDSVQRKVDEARNNGEEIEKFVQDWLNSVDNMVAEAKKLIDSEGHAKAQCSMGHLPNLCTRHQLSRETKKMSQDISNILADGKFDKVSYRTASQVTVSSFGRGYEALDSRTLVLDEIMLALKDPNFFIIGVYGMGGVGKTTLVEELASKAENGGSFNAVVLATISDSPDVEKIQSQIAEMLDMKFTKETRDGRARELRDRIKKKKSILVILDDIWGRLDLVEVGIPFGDDHKGCKLVVTSRDLNVLSCEMGTQKEFRLEALHEEDSWKLFEKMAGDVVQEFNIKPIAVEVAKRCAGLPLLIVTVAKALRKKKIFDWQNTLNDLERFDQEGLHNDKRINSTLELSYNFLESDELKSLFLFIGSFGVDHLHTGELFSYYWGLCLYKHSRTLTQARSKYYKLINDLKASSLLLESETEWIRIHDVVRSVAKSIASKTQPPTFGMKRYNEVKQWPGMDELRKCHQIILPWSYIYKLPEKLVCPKLELLQLENIGDYLEVPNDLFSGMRELKVVSLFGMMFTPSLPSSLHLLTKIRTLDLAGCVFEDISIVAELKSLEILSLERSDITDLPKEIRQLTNLRMLNLANCSRLRFIPANLISSLTCLEELYLGNCFIEWNVKGSKEQSNSACLDELRNLSHLTTLDIMIRDASVLPRDLQVFGKLERYNIFVGDMWKWSLDWSGGASEPSRILKLADNGCSSIHLDCEFNFLLNSAEDMCLAKIHCVRNFLCELNRNGFPQLKHMCIQDIADMKYIINSMLYPTYHALPNLETLVLQNLFNLEEICHGPIPIQSFTKLRSFEVKGCDKLNNLICYSLVTDLPLLREIKISNCKMMTEIMAVQTSKVEKGMGKIIFPELRSLELECLPSLVSLCSVPLTIEKSLKVRGENYDSTQCIPVALIDQKVEMPHLELLKLSKIKSRKLWDDKLPSRSWMQNLRSLTIDGCDNIACIFSSSVAREFVNLKQLVISNCQMLEGIFVPDGKLGSLPLSQKPFSNDEVIFPNLETLVISHMEHLKFVWYNQLTPNSFGKLKELKIELCNEISNVIPSYVLDKLLNLETVTVVCCHTLEVVFETQGLKVDGGRQTKLEMQLRTLTLNHLPMLKHIWSGNPNESVKFQNLCLLQVTGCESLNYVLPLSVAKELQNLQGIYIKECGVEIIVEQDEMSDTVPILNFPELTFLSFRDLKQLQSFYRGLLTLDCPALRHVDVLHCDKLVLFKPKSINYQEIVPVDTKSLLSIEQIVQNKGELILNSKDVTMACNGHLNDELINTVTALCLRCFHDVSEKFPSGFLQRFINLKNLKVTCSSFTYIFANGSECTRHSETIMKLGSLELIMLQNLEFIFEEKFEVQPVLQDIERLVVNSCSRLKNIFPSSVMFENLQKLEVGHCAGLESIMKPSTARSLQNLKELYIHCCGKIEEIVASDDENDTSDLIFMKLEFLQLSNLPRLRSFCKGRHGFKFPLLRMLFVVDCPVMETFSHGVLNAPRLRAVHVREEDEWHWNGDVNTTIKQLVAKTSSKDDCVCPQNLIEGSSR</sequence>
<protein>
    <submittedName>
        <fullName evidence="8">Disease resistance protein (CC-NBS-LRR class) family protein</fullName>
    </submittedName>
</protein>
<dbReference type="FunFam" id="3.40.50.300:FF:001091">
    <property type="entry name" value="Probable disease resistance protein At1g61300"/>
    <property type="match status" value="1"/>
</dbReference>
<keyword evidence="5" id="KW-0067">ATP-binding</keyword>
<dbReference type="PANTHER" id="PTHR33463">
    <property type="entry name" value="NB-ARC DOMAIN-CONTAINING PROTEIN-RELATED"/>
    <property type="match status" value="1"/>
</dbReference>
<dbReference type="SMART" id="SM00382">
    <property type="entry name" value="AAA"/>
    <property type="match status" value="1"/>
</dbReference>
<dbReference type="InterPro" id="IPR032675">
    <property type="entry name" value="LRR_dom_sf"/>
</dbReference>
<dbReference type="Gene3D" id="1.10.8.430">
    <property type="entry name" value="Helical domain of apoptotic protease-activating factors"/>
    <property type="match status" value="1"/>
</dbReference>
<evidence type="ECO:0000259" key="7">
    <source>
        <dbReference type="SMART" id="SM00382"/>
    </source>
</evidence>
<dbReference type="PRINTS" id="PR00364">
    <property type="entry name" value="DISEASERSIST"/>
</dbReference>
<reference evidence="9" key="3">
    <citation type="submission" date="2015-04" db="UniProtKB">
        <authorList>
            <consortium name="EnsemblPlants"/>
        </authorList>
    </citation>
    <scope>IDENTIFICATION</scope>
    <source>
        <strain evidence="9">cv. Jemalong A17</strain>
    </source>
</reference>
<dbReference type="InterPro" id="IPR042197">
    <property type="entry name" value="Apaf_helical"/>
</dbReference>
<name>A0A072VJZ4_MEDTR</name>
<dbReference type="InterPro" id="IPR057135">
    <property type="entry name" value="At4g27190-like_LRR"/>
</dbReference>
<dbReference type="Proteomes" id="UP000002051">
    <property type="component" value="Chromosome 2"/>
</dbReference>
<dbReference type="GO" id="GO:0005524">
    <property type="term" value="F:ATP binding"/>
    <property type="evidence" value="ECO:0007669"/>
    <property type="project" value="UniProtKB-KW"/>
</dbReference>
<dbReference type="KEGG" id="mtr:25487109"/>
<comment type="similarity">
    <text evidence="1">Belongs to the disease resistance NB-LRR family.</text>
</comment>
<evidence type="ECO:0000256" key="6">
    <source>
        <dbReference type="SAM" id="Coils"/>
    </source>
</evidence>
<dbReference type="Pfam" id="PF23598">
    <property type="entry name" value="LRR_14"/>
    <property type="match status" value="1"/>
</dbReference>
<dbReference type="GO" id="GO:0043531">
    <property type="term" value="F:ADP binding"/>
    <property type="evidence" value="ECO:0007669"/>
    <property type="project" value="InterPro"/>
</dbReference>
<dbReference type="EnsemblPlants" id="KEH38450">
    <property type="protein sequence ID" value="KEH38450"/>
    <property type="gene ID" value="MTR_2g072030"/>
</dbReference>
<dbReference type="InterPro" id="IPR003593">
    <property type="entry name" value="AAA+_ATPase"/>
</dbReference>
<feature type="coiled-coil region" evidence="6">
    <location>
        <begin position="33"/>
        <end position="60"/>
    </location>
</feature>
<proteinExistence type="inferred from homology"/>
<dbReference type="EMBL" id="CM001218">
    <property type="protein sequence ID" value="KEH38450.1"/>
    <property type="molecule type" value="Genomic_DNA"/>
</dbReference>
<dbReference type="SUPFAM" id="SSF52540">
    <property type="entry name" value="P-loop containing nucleoside triphosphate hydrolases"/>
    <property type="match status" value="1"/>
</dbReference>
<keyword evidence="6" id="KW-0175">Coiled coil</keyword>
<dbReference type="PANTHER" id="PTHR33463:SF203">
    <property type="entry name" value="AAA+ ATPASE DOMAIN-CONTAINING PROTEIN"/>
    <property type="match status" value="1"/>
</dbReference>
<evidence type="ECO:0000256" key="3">
    <source>
        <dbReference type="ARBA" id="ARBA00022741"/>
    </source>
</evidence>
<dbReference type="Gene3D" id="3.40.50.300">
    <property type="entry name" value="P-loop containing nucleotide triphosphate hydrolases"/>
    <property type="match status" value="1"/>
</dbReference>
<evidence type="ECO:0000256" key="4">
    <source>
        <dbReference type="ARBA" id="ARBA00022821"/>
    </source>
</evidence>
<evidence type="ECO:0000313" key="8">
    <source>
        <dbReference type="EMBL" id="KEH38450.1"/>
    </source>
</evidence>
<keyword evidence="2" id="KW-0677">Repeat</keyword>
<dbReference type="Gene3D" id="3.80.10.10">
    <property type="entry name" value="Ribonuclease Inhibitor"/>
    <property type="match status" value="4"/>
</dbReference>
<dbReference type="Pfam" id="PF00931">
    <property type="entry name" value="NB-ARC"/>
    <property type="match status" value="1"/>
</dbReference>
<dbReference type="InterPro" id="IPR055414">
    <property type="entry name" value="LRR_R13L4/SHOC2-like"/>
</dbReference>
<evidence type="ECO:0000313" key="9">
    <source>
        <dbReference type="EnsemblPlants" id="KEH38450"/>
    </source>
</evidence>
<reference evidence="8 10" key="1">
    <citation type="journal article" date="2011" name="Nature">
        <title>The Medicago genome provides insight into the evolution of rhizobial symbioses.</title>
        <authorList>
            <person name="Young N.D."/>
            <person name="Debelle F."/>
            <person name="Oldroyd G.E."/>
            <person name="Geurts R."/>
            <person name="Cannon S.B."/>
            <person name="Udvardi M.K."/>
            <person name="Benedito V.A."/>
            <person name="Mayer K.F."/>
            <person name="Gouzy J."/>
            <person name="Schoof H."/>
            <person name="Van de Peer Y."/>
            <person name="Proost S."/>
            <person name="Cook D.R."/>
            <person name="Meyers B.C."/>
            <person name="Spannagl M."/>
            <person name="Cheung F."/>
            <person name="De Mita S."/>
            <person name="Krishnakumar V."/>
            <person name="Gundlach H."/>
            <person name="Zhou S."/>
            <person name="Mudge J."/>
            <person name="Bharti A.K."/>
            <person name="Murray J.D."/>
            <person name="Naoumkina M.A."/>
            <person name="Rosen B."/>
            <person name="Silverstein K.A."/>
            <person name="Tang H."/>
            <person name="Rombauts S."/>
            <person name="Zhao P.X."/>
            <person name="Zhou P."/>
            <person name="Barbe V."/>
            <person name="Bardou P."/>
            <person name="Bechner M."/>
            <person name="Bellec A."/>
            <person name="Berger A."/>
            <person name="Berges H."/>
            <person name="Bidwell S."/>
            <person name="Bisseling T."/>
            <person name="Choisne N."/>
            <person name="Couloux A."/>
            <person name="Denny R."/>
            <person name="Deshpande S."/>
            <person name="Dai X."/>
            <person name="Doyle J.J."/>
            <person name="Dudez A.M."/>
            <person name="Farmer A.D."/>
            <person name="Fouteau S."/>
            <person name="Franken C."/>
            <person name="Gibelin C."/>
            <person name="Gish J."/>
            <person name="Goldstein S."/>
            <person name="Gonzalez A.J."/>
            <person name="Green P.J."/>
            <person name="Hallab A."/>
            <person name="Hartog M."/>
            <person name="Hua A."/>
            <person name="Humphray S.J."/>
            <person name="Jeong D.H."/>
            <person name="Jing Y."/>
            <person name="Jocker A."/>
            <person name="Kenton S.M."/>
            <person name="Kim D.J."/>
            <person name="Klee K."/>
            <person name="Lai H."/>
            <person name="Lang C."/>
            <person name="Lin S."/>
            <person name="Macmil S.L."/>
            <person name="Magdelenat G."/>
            <person name="Matthews L."/>
            <person name="McCorrison J."/>
            <person name="Monaghan E.L."/>
            <person name="Mun J.H."/>
            <person name="Najar F.Z."/>
            <person name="Nicholson C."/>
            <person name="Noirot C."/>
            <person name="O'Bleness M."/>
            <person name="Paule C.R."/>
            <person name="Poulain J."/>
            <person name="Prion F."/>
            <person name="Qin B."/>
            <person name="Qu C."/>
            <person name="Retzel E.F."/>
            <person name="Riddle C."/>
            <person name="Sallet E."/>
            <person name="Samain S."/>
            <person name="Samson N."/>
            <person name="Sanders I."/>
            <person name="Saurat O."/>
            <person name="Scarpelli C."/>
            <person name="Schiex T."/>
            <person name="Segurens B."/>
            <person name="Severin A.J."/>
            <person name="Sherrier D.J."/>
            <person name="Shi R."/>
            <person name="Sims S."/>
            <person name="Singer S.R."/>
            <person name="Sinharoy S."/>
            <person name="Sterck L."/>
            <person name="Viollet A."/>
            <person name="Wang B.B."/>
            <person name="Wang K."/>
            <person name="Wang M."/>
            <person name="Wang X."/>
            <person name="Warfsmann J."/>
            <person name="Weissenbach J."/>
            <person name="White D.D."/>
            <person name="White J.D."/>
            <person name="Wiley G.B."/>
            <person name="Wincker P."/>
            <person name="Xing Y."/>
            <person name="Yang L."/>
            <person name="Yao Z."/>
            <person name="Ying F."/>
            <person name="Zhai J."/>
            <person name="Zhou L."/>
            <person name="Zuber A."/>
            <person name="Denarie J."/>
            <person name="Dixon R.A."/>
            <person name="May G.D."/>
            <person name="Schwartz D.C."/>
            <person name="Rogers J."/>
            <person name="Quetier F."/>
            <person name="Town C.D."/>
            <person name="Roe B.A."/>
        </authorList>
    </citation>
    <scope>NUCLEOTIDE SEQUENCE [LARGE SCALE GENOMIC DNA]</scope>
    <source>
        <strain evidence="8">A17</strain>
        <strain evidence="9 10">cv. Jemalong A17</strain>
    </source>
</reference>
<dbReference type="InterPro" id="IPR050905">
    <property type="entry name" value="Plant_NBS-LRR"/>
</dbReference>
<feature type="domain" description="AAA+ ATPase" evidence="7">
    <location>
        <begin position="171"/>
        <end position="302"/>
    </location>
</feature>
<dbReference type="Pfam" id="PF23247">
    <property type="entry name" value="LRR_RPS2"/>
    <property type="match status" value="3"/>
</dbReference>
<dbReference type="GO" id="GO:0006952">
    <property type="term" value="P:defense response"/>
    <property type="evidence" value="ECO:0007669"/>
    <property type="project" value="UniProtKB-KW"/>
</dbReference>
<evidence type="ECO:0000256" key="2">
    <source>
        <dbReference type="ARBA" id="ARBA00022737"/>
    </source>
</evidence>
<keyword evidence="3" id="KW-0547">Nucleotide-binding</keyword>
<dbReference type="InterPro" id="IPR027417">
    <property type="entry name" value="P-loop_NTPase"/>
</dbReference>